<dbReference type="InterPro" id="IPR001138">
    <property type="entry name" value="Zn2Cys6_DnaBD"/>
</dbReference>
<evidence type="ECO:0000313" key="8">
    <source>
        <dbReference type="EMBL" id="KAF5255634.1"/>
    </source>
</evidence>
<dbReference type="CDD" id="cd00067">
    <property type="entry name" value="GAL4"/>
    <property type="match status" value="1"/>
</dbReference>
<evidence type="ECO:0000256" key="5">
    <source>
        <dbReference type="ARBA" id="ARBA00023242"/>
    </source>
</evidence>
<gene>
    <name evidence="8" type="ORF">FOXYS1_13943</name>
</gene>
<dbReference type="PROSITE" id="PS50048">
    <property type="entry name" value="ZN2_CY6_FUNGAL_2"/>
    <property type="match status" value="1"/>
</dbReference>
<comment type="caution">
    <text evidence="8">The sequence shown here is derived from an EMBL/GenBank/DDBJ whole genome shotgun (WGS) entry which is preliminary data.</text>
</comment>
<dbReference type="InterPro" id="IPR036864">
    <property type="entry name" value="Zn2-C6_fun-type_DNA-bd_sf"/>
</dbReference>
<dbReference type="GO" id="GO:0000981">
    <property type="term" value="F:DNA-binding transcription factor activity, RNA polymerase II-specific"/>
    <property type="evidence" value="ECO:0007669"/>
    <property type="project" value="InterPro"/>
</dbReference>
<dbReference type="PANTHER" id="PTHR31845:SF17">
    <property type="entry name" value="ZN(II)2CYS6 TRANSCRIPTION FACTOR (EUROFUNG)"/>
    <property type="match status" value="1"/>
</dbReference>
<accession>A0A8H5ECP3</accession>
<dbReference type="GO" id="GO:0000976">
    <property type="term" value="F:transcription cis-regulatory region binding"/>
    <property type="evidence" value="ECO:0007669"/>
    <property type="project" value="TreeGrafter"/>
</dbReference>
<dbReference type="PROSITE" id="PS00463">
    <property type="entry name" value="ZN2_CY6_FUNGAL_1"/>
    <property type="match status" value="1"/>
</dbReference>
<evidence type="ECO:0000256" key="6">
    <source>
        <dbReference type="SAM" id="MobiDB-lite"/>
    </source>
</evidence>
<evidence type="ECO:0000256" key="3">
    <source>
        <dbReference type="ARBA" id="ARBA00023125"/>
    </source>
</evidence>
<dbReference type="GO" id="GO:0008270">
    <property type="term" value="F:zinc ion binding"/>
    <property type="evidence" value="ECO:0007669"/>
    <property type="project" value="InterPro"/>
</dbReference>
<comment type="subcellular location">
    <subcellularLocation>
        <location evidence="1">Nucleus</location>
    </subcellularLocation>
</comment>
<keyword evidence="3" id="KW-0238">DNA-binding</keyword>
<evidence type="ECO:0000313" key="9">
    <source>
        <dbReference type="Proteomes" id="UP000558688"/>
    </source>
</evidence>
<dbReference type="InterPro" id="IPR051089">
    <property type="entry name" value="prtT"/>
</dbReference>
<dbReference type="GO" id="GO:0005634">
    <property type="term" value="C:nucleus"/>
    <property type="evidence" value="ECO:0007669"/>
    <property type="project" value="UniProtKB-SubCell"/>
</dbReference>
<dbReference type="AlphaFoldDB" id="A0A8H5ECP3"/>
<dbReference type="Proteomes" id="UP000558688">
    <property type="component" value="Unassembled WGS sequence"/>
</dbReference>
<dbReference type="SUPFAM" id="SSF57701">
    <property type="entry name" value="Zn2/Cys6 DNA-binding domain"/>
    <property type="match status" value="1"/>
</dbReference>
<protein>
    <recommendedName>
        <fullName evidence="7">Zn(2)-C6 fungal-type domain-containing protein</fullName>
    </recommendedName>
</protein>
<feature type="region of interest" description="Disordered" evidence="6">
    <location>
        <begin position="466"/>
        <end position="485"/>
    </location>
</feature>
<evidence type="ECO:0000256" key="1">
    <source>
        <dbReference type="ARBA" id="ARBA00004123"/>
    </source>
</evidence>
<dbReference type="CDD" id="cd12148">
    <property type="entry name" value="fungal_TF_MHR"/>
    <property type="match status" value="1"/>
</dbReference>
<dbReference type="Gene3D" id="4.10.240.10">
    <property type="entry name" value="Zn(2)-C6 fungal-type DNA-binding domain"/>
    <property type="match status" value="1"/>
</dbReference>
<feature type="domain" description="Zn(2)-C6 fungal-type" evidence="7">
    <location>
        <begin position="17"/>
        <end position="50"/>
    </location>
</feature>
<reference evidence="8" key="1">
    <citation type="submission" date="2020-02" db="EMBL/GenBank/DDBJ databases">
        <title>Identification and distribution of gene clusters putatively required for synthesis of sphingolipid metabolism inhibitors in phylogenetically diverse species of the filamentous fungus Fusarium.</title>
        <authorList>
            <person name="Kim H.-S."/>
            <person name="Busman M."/>
            <person name="Brown D.W."/>
            <person name="Divon H."/>
            <person name="Uhlig S."/>
            <person name="Proctor R.H."/>
        </authorList>
    </citation>
    <scope>NUCLEOTIDE SEQUENCE [LARGE SCALE GENOMIC DNA]</scope>
    <source>
        <strain evidence="8">NRRL 39464</strain>
    </source>
</reference>
<name>A0A8H5ECP3_FUSOX</name>
<proteinExistence type="predicted"/>
<evidence type="ECO:0000259" key="7">
    <source>
        <dbReference type="PROSITE" id="PS50048"/>
    </source>
</evidence>
<evidence type="ECO:0000256" key="2">
    <source>
        <dbReference type="ARBA" id="ARBA00023015"/>
    </source>
</evidence>
<keyword evidence="5" id="KW-0539">Nucleus</keyword>
<evidence type="ECO:0000256" key="4">
    <source>
        <dbReference type="ARBA" id="ARBA00023163"/>
    </source>
</evidence>
<organism evidence="8 9">
    <name type="scientific">Fusarium oxysporum</name>
    <name type="common">Fusarium vascular wilt</name>
    <dbReference type="NCBI Taxonomy" id="5507"/>
    <lineage>
        <taxon>Eukaryota</taxon>
        <taxon>Fungi</taxon>
        <taxon>Dikarya</taxon>
        <taxon>Ascomycota</taxon>
        <taxon>Pezizomycotina</taxon>
        <taxon>Sordariomycetes</taxon>
        <taxon>Hypocreomycetidae</taxon>
        <taxon>Hypocreales</taxon>
        <taxon>Nectriaceae</taxon>
        <taxon>Fusarium</taxon>
        <taxon>Fusarium oxysporum species complex</taxon>
    </lineage>
</organism>
<keyword evidence="4" id="KW-0804">Transcription</keyword>
<dbReference type="PANTHER" id="PTHR31845">
    <property type="entry name" value="FINGER DOMAIN PROTEIN, PUTATIVE-RELATED"/>
    <property type="match status" value="1"/>
</dbReference>
<keyword evidence="2" id="KW-0805">Transcription regulation</keyword>
<dbReference type="EMBL" id="JAAFOW010003062">
    <property type="protein sequence ID" value="KAF5255634.1"/>
    <property type="molecule type" value="Genomic_DNA"/>
</dbReference>
<sequence>MSEPANNKVHRRSYGVACMTCRRAKTKCVNTGIQAHRCDRCSRLGKDCVYESIRRVLGRKNDAGKALRRDHNLPFNSSSASYQMGILGHRLTNAASETADRWLDEAFYSGPPSLDSHTSFAAGADVPSFLPPSFITRSEDARGLSLDSALDSTSTNVEATSQGDNSLDAGKTIELIWEREDPVSLKLLNRPAAQYLYDGGYSLIGFALRLAASARWNKLRNNIPDEEELHHITKTEVEVRQRRDEARIWLALENLDRTREFSHSIEELQGFQEELHTLNMEMVAWAESWEQRFTESQLAPNPQRFHSAVILIHRDYIRLYFNSVLLHRMLTIEDRATRNIDVYTTLEVCYSSALVILRQITQIGKTGALYYFWDAAHLMVSYAAMVLPKLLKLGLQLPVVSMHEALEALHNATAAYSNAAGLLGVAKPPTTSPSDSSLEAQARLLESILAKLRSEVGFNIDKESRTNIQSSTTSSTSIEEQPAGKVTTSVYDNDIRLVQGELHMQDGIELTPEVRNEPDFIFDYDFMNSRFIDAGLLSWDEPGIFLQPH</sequence>